<name>R0LG76_ANAPL</name>
<sequence length="136" mass="14541">MSRKWVAVDSQFLVAADGSAPRAHSSSALYCMVGGTGNRGVRQARLICSVSNTTAAYRQERVASDSFQVDKSFSKVWPSQAPQLSIPCAVHFDADFYYLAGGLGAVDRKKGPRSITANDQVVSERGQQAAVMEAAP</sequence>
<keyword evidence="2" id="KW-1185">Reference proteome</keyword>
<reference evidence="2" key="1">
    <citation type="journal article" date="2013" name="Nat. Genet.">
        <title>The duck genome and transcriptome provide insight into an avian influenza virus reservoir species.</title>
        <authorList>
            <person name="Huang Y."/>
            <person name="Li Y."/>
            <person name="Burt D.W."/>
            <person name="Chen H."/>
            <person name="Zhang Y."/>
            <person name="Qian W."/>
            <person name="Kim H."/>
            <person name="Gan S."/>
            <person name="Zhao Y."/>
            <person name="Li J."/>
            <person name="Yi K."/>
            <person name="Feng H."/>
            <person name="Zhu P."/>
            <person name="Li B."/>
            <person name="Liu Q."/>
            <person name="Fairley S."/>
            <person name="Magor K.E."/>
            <person name="Du Z."/>
            <person name="Hu X."/>
            <person name="Goodman L."/>
            <person name="Tafer H."/>
            <person name="Vignal A."/>
            <person name="Lee T."/>
            <person name="Kim K.W."/>
            <person name="Sheng Z."/>
            <person name="An Y."/>
            <person name="Searle S."/>
            <person name="Herrero J."/>
            <person name="Groenen M.A."/>
            <person name="Crooijmans R.P."/>
            <person name="Faraut T."/>
            <person name="Cai Q."/>
            <person name="Webster R.G."/>
            <person name="Aldridge J.R."/>
            <person name="Warren W.C."/>
            <person name="Bartschat S."/>
            <person name="Kehr S."/>
            <person name="Marz M."/>
            <person name="Stadler P.F."/>
            <person name="Smith J."/>
            <person name="Kraus R.H."/>
            <person name="Zhao Y."/>
            <person name="Ren L."/>
            <person name="Fei J."/>
            <person name="Morisson M."/>
            <person name="Kaiser P."/>
            <person name="Griffin D.K."/>
            <person name="Rao M."/>
            <person name="Pitel F."/>
            <person name="Wang J."/>
            <person name="Li N."/>
        </authorList>
    </citation>
    <scope>NUCLEOTIDE SEQUENCE [LARGE SCALE GENOMIC DNA]</scope>
</reference>
<accession>R0LG76</accession>
<gene>
    <name evidence="1" type="ORF">Anapl_15298</name>
</gene>
<evidence type="ECO:0000313" key="1">
    <source>
        <dbReference type="EMBL" id="EOB04654.1"/>
    </source>
</evidence>
<proteinExistence type="predicted"/>
<dbReference type="Proteomes" id="UP000296049">
    <property type="component" value="Unassembled WGS sequence"/>
</dbReference>
<dbReference type="AlphaFoldDB" id="R0LG76"/>
<dbReference type="EMBL" id="KB742772">
    <property type="protein sequence ID" value="EOB04654.1"/>
    <property type="molecule type" value="Genomic_DNA"/>
</dbReference>
<protein>
    <submittedName>
        <fullName evidence="1">Uncharacterized protein</fullName>
    </submittedName>
</protein>
<organism evidence="1 2">
    <name type="scientific">Anas platyrhynchos</name>
    <name type="common">Mallard</name>
    <name type="synonym">Anas boschas</name>
    <dbReference type="NCBI Taxonomy" id="8839"/>
    <lineage>
        <taxon>Eukaryota</taxon>
        <taxon>Metazoa</taxon>
        <taxon>Chordata</taxon>
        <taxon>Craniata</taxon>
        <taxon>Vertebrata</taxon>
        <taxon>Euteleostomi</taxon>
        <taxon>Archelosauria</taxon>
        <taxon>Archosauria</taxon>
        <taxon>Dinosauria</taxon>
        <taxon>Saurischia</taxon>
        <taxon>Theropoda</taxon>
        <taxon>Coelurosauria</taxon>
        <taxon>Aves</taxon>
        <taxon>Neognathae</taxon>
        <taxon>Galloanserae</taxon>
        <taxon>Anseriformes</taxon>
        <taxon>Anatidae</taxon>
        <taxon>Anatinae</taxon>
        <taxon>Anas</taxon>
    </lineage>
</organism>
<evidence type="ECO:0000313" key="2">
    <source>
        <dbReference type="Proteomes" id="UP000296049"/>
    </source>
</evidence>